<gene>
    <name evidence="2" type="ORF">Tci_682348</name>
</gene>
<comment type="caution">
    <text evidence="2">The sequence shown here is derived from an EMBL/GenBank/DDBJ whole genome shotgun (WGS) entry which is preliminary data.</text>
</comment>
<dbReference type="GO" id="GO:0004674">
    <property type="term" value="F:protein serine/threonine kinase activity"/>
    <property type="evidence" value="ECO:0007669"/>
    <property type="project" value="TreeGrafter"/>
</dbReference>
<organism evidence="2">
    <name type="scientific">Tanacetum cinerariifolium</name>
    <name type="common">Dalmatian daisy</name>
    <name type="synonym">Chrysanthemum cinerariifolium</name>
    <dbReference type="NCBI Taxonomy" id="118510"/>
    <lineage>
        <taxon>Eukaryota</taxon>
        <taxon>Viridiplantae</taxon>
        <taxon>Streptophyta</taxon>
        <taxon>Embryophyta</taxon>
        <taxon>Tracheophyta</taxon>
        <taxon>Spermatophyta</taxon>
        <taxon>Magnoliopsida</taxon>
        <taxon>eudicotyledons</taxon>
        <taxon>Gunneridae</taxon>
        <taxon>Pentapetalae</taxon>
        <taxon>asterids</taxon>
        <taxon>campanulids</taxon>
        <taxon>Asterales</taxon>
        <taxon>Asteraceae</taxon>
        <taxon>Asteroideae</taxon>
        <taxon>Anthemideae</taxon>
        <taxon>Anthemidinae</taxon>
        <taxon>Tanacetum</taxon>
    </lineage>
</organism>
<name>A0A699KUK5_TANCI</name>
<accession>A0A699KUK5</accession>
<dbReference type="InterPro" id="IPR051681">
    <property type="entry name" value="Ser/Thr_Kinases-Pseudokinases"/>
</dbReference>
<dbReference type="AlphaFoldDB" id="A0A699KUK5"/>
<dbReference type="Gene3D" id="1.10.510.10">
    <property type="entry name" value="Transferase(Phosphotransferase) domain 1"/>
    <property type="match status" value="1"/>
</dbReference>
<dbReference type="EMBL" id="BKCJ010552799">
    <property type="protein sequence ID" value="GFB10377.1"/>
    <property type="molecule type" value="Genomic_DNA"/>
</dbReference>
<feature type="non-terminal residue" evidence="2">
    <location>
        <position position="1"/>
    </location>
</feature>
<dbReference type="GO" id="GO:0005524">
    <property type="term" value="F:ATP binding"/>
    <property type="evidence" value="ECO:0007669"/>
    <property type="project" value="InterPro"/>
</dbReference>
<evidence type="ECO:0000259" key="1">
    <source>
        <dbReference type="PROSITE" id="PS50011"/>
    </source>
</evidence>
<dbReference type="InterPro" id="IPR011009">
    <property type="entry name" value="Kinase-like_dom_sf"/>
</dbReference>
<reference evidence="2" key="1">
    <citation type="journal article" date="2019" name="Sci. Rep.">
        <title>Draft genome of Tanacetum cinerariifolium, the natural source of mosquito coil.</title>
        <authorList>
            <person name="Yamashiro T."/>
            <person name="Shiraishi A."/>
            <person name="Satake H."/>
            <person name="Nakayama K."/>
        </authorList>
    </citation>
    <scope>NUCLEOTIDE SEQUENCE</scope>
</reference>
<dbReference type="InterPro" id="IPR001245">
    <property type="entry name" value="Ser-Thr/Tyr_kinase_cat_dom"/>
</dbReference>
<dbReference type="PANTHER" id="PTHR44329">
    <property type="entry name" value="SERINE/THREONINE-PROTEIN KINASE TNNI3K-RELATED"/>
    <property type="match status" value="1"/>
</dbReference>
<proteinExistence type="predicted"/>
<dbReference type="PROSITE" id="PS50011">
    <property type="entry name" value="PROTEIN_KINASE_DOM"/>
    <property type="match status" value="1"/>
</dbReference>
<sequence length="135" mass="15472">FGESVVEPLYMKSGEVGTLGYMAPEVLSRMPYSHKSDVYAFGICLWEIQCCDMAYTYDLENIPSDIYKELRPSIPLDCPRSLAKLMERCWNTDPSKRPEMKDVVIELEKIGKAEGLQTQSKVWEAVCGCFCEFRH</sequence>
<dbReference type="PANTHER" id="PTHR44329:SF290">
    <property type="entry name" value="PROTEIN KINASE DOMAIN-CONTAINING PROTEIN"/>
    <property type="match status" value="1"/>
</dbReference>
<dbReference type="SUPFAM" id="SSF56112">
    <property type="entry name" value="Protein kinase-like (PK-like)"/>
    <property type="match status" value="1"/>
</dbReference>
<evidence type="ECO:0000313" key="2">
    <source>
        <dbReference type="EMBL" id="GFB10377.1"/>
    </source>
</evidence>
<keyword evidence="2" id="KW-0808">Transferase</keyword>
<dbReference type="InterPro" id="IPR000719">
    <property type="entry name" value="Prot_kinase_dom"/>
</dbReference>
<protein>
    <submittedName>
        <fullName evidence="2">Serine/threonine-protein kinase HT1-like</fullName>
    </submittedName>
</protein>
<dbReference type="GO" id="GO:0005886">
    <property type="term" value="C:plasma membrane"/>
    <property type="evidence" value="ECO:0007669"/>
    <property type="project" value="TreeGrafter"/>
</dbReference>
<feature type="domain" description="Protein kinase" evidence="1">
    <location>
        <begin position="1"/>
        <end position="110"/>
    </location>
</feature>
<keyword evidence="2" id="KW-0418">Kinase</keyword>
<dbReference type="Pfam" id="PF07714">
    <property type="entry name" value="PK_Tyr_Ser-Thr"/>
    <property type="match status" value="1"/>
</dbReference>